<evidence type="ECO:0000313" key="4">
    <source>
        <dbReference type="Proteomes" id="UP000257080"/>
    </source>
</evidence>
<dbReference type="InterPro" id="IPR017946">
    <property type="entry name" value="PLC-like_Pdiesterase_TIM-brl"/>
</dbReference>
<dbReference type="RefSeq" id="WP_116417208.1">
    <property type="nucleotide sequence ID" value="NZ_NBXC01000002.1"/>
</dbReference>
<name>A0A3E0WEF3_9MICO</name>
<feature type="compositionally biased region" description="Gly residues" evidence="1">
    <location>
        <begin position="7"/>
        <end position="19"/>
    </location>
</feature>
<dbReference type="PANTHER" id="PTHR46211">
    <property type="entry name" value="GLYCEROPHOSPHORYL DIESTER PHOSPHODIESTERASE"/>
    <property type="match status" value="1"/>
</dbReference>
<dbReference type="Gene3D" id="3.20.20.190">
    <property type="entry name" value="Phosphatidylinositol (PI) phosphodiesterase"/>
    <property type="match status" value="1"/>
</dbReference>
<dbReference type="Pfam" id="PF03009">
    <property type="entry name" value="GDPD"/>
    <property type="match status" value="1"/>
</dbReference>
<dbReference type="GO" id="GO:0006629">
    <property type="term" value="P:lipid metabolic process"/>
    <property type="evidence" value="ECO:0007669"/>
    <property type="project" value="InterPro"/>
</dbReference>
<comment type="caution">
    <text evidence="3">The sequence shown here is derived from an EMBL/GenBank/DDBJ whole genome shotgun (WGS) entry which is preliminary data.</text>
</comment>
<organism evidence="3 4">
    <name type="scientific">Subtercola boreus</name>
    <dbReference type="NCBI Taxonomy" id="120213"/>
    <lineage>
        <taxon>Bacteria</taxon>
        <taxon>Bacillati</taxon>
        <taxon>Actinomycetota</taxon>
        <taxon>Actinomycetes</taxon>
        <taxon>Micrococcales</taxon>
        <taxon>Microbacteriaceae</taxon>
        <taxon>Subtercola</taxon>
    </lineage>
</organism>
<evidence type="ECO:0000259" key="2">
    <source>
        <dbReference type="PROSITE" id="PS51704"/>
    </source>
</evidence>
<dbReference type="PROSITE" id="PS51704">
    <property type="entry name" value="GP_PDE"/>
    <property type="match status" value="1"/>
</dbReference>
<dbReference type="SUPFAM" id="SSF51695">
    <property type="entry name" value="PLC-like phosphodiesterases"/>
    <property type="match status" value="1"/>
</dbReference>
<dbReference type="AlphaFoldDB" id="A0A3E0WEF3"/>
<dbReference type="EMBL" id="NBXE01000002">
    <property type="protein sequence ID" value="RFA29694.1"/>
    <property type="molecule type" value="Genomic_DNA"/>
</dbReference>
<proteinExistence type="predicted"/>
<feature type="region of interest" description="Disordered" evidence="1">
    <location>
        <begin position="1"/>
        <end position="24"/>
    </location>
</feature>
<dbReference type="GO" id="GO:0008081">
    <property type="term" value="F:phosphoric diester hydrolase activity"/>
    <property type="evidence" value="ECO:0007669"/>
    <property type="project" value="InterPro"/>
</dbReference>
<dbReference type="OrthoDB" id="9758957at2"/>
<sequence>MGNARGAAGGGAPSAGGGPRVDENLPRVIAHRGNSSEAPENTLAAFEAALAAGADAIEVDLQPTSDGVAVVIHDDRLDRTTDLVGEVGQTDAATIASADAGSWFANPFAGIRVPTFDDLIAWGRANPGIHWLLEFKGRWNGALLAPELEKLRAAGMVSRAVVQSFDVETVRALSAVGPDFRRELLVAELPGVPAVREWMTGAEVDAAQSALASVDPEMVRQGIGQLLELLREVGAVGCNPHGMLPVEHPALVSALHAEGFTLSVWTIDEPAHWQLAVEAGVDAIITNRPLELATWLAREVAAV</sequence>
<feature type="domain" description="GP-PDE" evidence="2">
    <location>
        <begin position="26"/>
        <end position="296"/>
    </location>
</feature>
<evidence type="ECO:0000313" key="3">
    <source>
        <dbReference type="EMBL" id="RFA29694.1"/>
    </source>
</evidence>
<reference evidence="3 4" key="1">
    <citation type="submission" date="2017-04" db="EMBL/GenBank/DDBJ databases">
        <title>Comparative genome analysis of Subtercola boreus.</title>
        <authorList>
            <person name="Cho Y.-J."/>
            <person name="Cho A."/>
            <person name="Kim O.-S."/>
            <person name="Lee J.-I."/>
        </authorList>
    </citation>
    <scope>NUCLEOTIDE SEQUENCE [LARGE SCALE GENOMIC DNA]</scope>
    <source>
        <strain evidence="3 4">P28004</strain>
    </source>
</reference>
<gene>
    <name evidence="3" type="ORF">B7R25_01620</name>
</gene>
<dbReference type="Proteomes" id="UP000257080">
    <property type="component" value="Unassembled WGS sequence"/>
</dbReference>
<accession>A0A3E0WEF3</accession>
<protein>
    <recommendedName>
        <fullName evidence="2">GP-PDE domain-containing protein</fullName>
    </recommendedName>
</protein>
<dbReference type="InterPro" id="IPR030395">
    <property type="entry name" value="GP_PDE_dom"/>
</dbReference>
<evidence type="ECO:0000256" key="1">
    <source>
        <dbReference type="SAM" id="MobiDB-lite"/>
    </source>
</evidence>
<dbReference type="PANTHER" id="PTHR46211:SF1">
    <property type="entry name" value="GLYCEROPHOSPHODIESTER PHOSPHODIESTERASE, CYTOPLASMIC"/>
    <property type="match status" value="1"/>
</dbReference>